<sequence>MALTETQAAKLIYRATYGPKKGMSDIDYLVKTGVNAWFDEQYNAPVTSLFELSQSLGEERDKQYQDYLSFYGAYWHKVCHDEDQLRQRMAFALSQILVVSYHGGVWFDWLSHYFDVLSRHALGNYRDLLKEVTLHPAMGMYLSLQNSKKHDPVKNTFPDENYARELMQLFTIGLYKLKDNGIPVLDDNGELIPTYTHYDVQEMARVLTGWKRSSGRHDPMIAVEANHDTGEKVVLGTVFPAGQTAEQDLEQALDLVFNHPATPAQVATQLIKRLVTSNPRRRYIKAVANVFIDNGQGVRGDLFAVTKAILTDKDALNGHGGRDNFKTGTSVENFGKVKEPVIAMANLFRALGLDSHQALWGDFSTIDTLGQALLMAPSVFNFYTPTDAPPGAISEAELTAPEFTILNLTNMNSIHNKYDNFIWADQDNGGTGMRNTTWDSTDFRVHVQDGTALVQIINERLFGGLMSDRLQAYLRETHSIFTDNPNRSDKEIVRVMLYTAQNSPEFRCEV</sequence>
<reference evidence="1 2" key="1">
    <citation type="submission" date="2024-06" db="EMBL/GenBank/DDBJ databases">
        <title>Genomic Encyclopedia of Type Strains, Phase V (KMG-V): Genome sequencing to study the core and pangenomes of soil and plant-associated prokaryotes.</title>
        <authorList>
            <person name="Whitman W."/>
        </authorList>
    </citation>
    <scope>NUCLEOTIDE SEQUENCE [LARGE SCALE GENOMIC DNA]</scope>
    <source>
        <strain evidence="1 2">NE40</strain>
    </source>
</reference>
<evidence type="ECO:0000313" key="1">
    <source>
        <dbReference type="EMBL" id="MET4754988.1"/>
    </source>
</evidence>
<dbReference type="Proteomes" id="UP001549366">
    <property type="component" value="Unassembled WGS sequence"/>
</dbReference>
<dbReference type="EMBL" id="JBEWTB010000001">
    <property type="protein sequence ID" value="MET4754988.1"/>
    <property type="molecule type" value="Genomic_DNA"/>
</dbReference>
<comment type="caution">
    <text evidence="1">The sequence shown here is derived from an EMBL/GenBank/DDBJ whole genome shotgun (WGS) entry which is preliminary data.</text>
</comment>
<accession>A0ABV2SB48</accession>
<organism evidence="1 2">
    <name type="scientific">Endozoicomonas lisbonensis</name>
    <dbReference type="NCBI Taxonomy" id="3120522"/>
    <lineage>
        <taxon>Bacteria</taxon>
        <taxon>Pseudomonadati</taxon>
        <taxon>Pseudomonadota</taxon>
        <taxon>Gammaproteobacteria</taxon>
        <taxon>Oceanospirillales</taxon>
        <taxon>Endozoicomonadaceae</taxon>
        <taxon>Endozoicomonas</taxon>
    </lineage>
</organism>
<gene>
    <name evidence="1" type="ORF">V5J35_000180</name>
</gene>
<protein>
    <submittedName>
        <fullName evidence="1">Uncharacterized protein (DUF1800 family)</fullName>
    </submittedName>
</protein>
<dbReference type="PANTHER" id="PTHR43737:SF1">
    <property type="entry name" value="DUF1501 DOMAIN-CONTAINING PROTEIN"/>
    <property type="match status" value="1"/>
</dbReference>
<proteinExistence type="predicted"/>
<dbReference type="PANTHER" id="PTHR43737">
    <property type="entry name" value="BLL7424 PROTEIN"/>
    <property type="match status" value="1"/>
</dbReference>
<dbReference type="Pfam" id="PF08811">
    <property type="entry name" value="DUF1800"/>
    <property type="match status" value="1"/>
</dbReference>
<dbReference type="InterPro" id="IPR014917">
    <property type="entry name" value="DUF1800"/>
</dbReference>
<name>A0ABV2SB48_9GAMM</name>
<keyword evidence="2" id="KW-1185">Reference proteome</keyword>
<dbReference type="RefSeq" id="WP_354011581.1">
    <property type="nucleotide sequence ID" value="NZ_JBEWTA010000003.1"/>
</dbReference>
<evidence type="ECO:0000313" key="2">
    <source>
        <dbReference type="Proteomes" id="UP001549366"/>
    </source>
</evidence>